<sequence length="65" mass="7278">MTVLFKLFPPSCDAEFSTFSKILPPVSKASLATAVPARRAYGKRKRQKCRSTSPTPPPVWRPYPL</sequence>
<protein>
    <submittedName>
        <fullName evidence="1">Uncharacterized protein</fullName>
    </submittedName>
</protein>
<comment type="caution">
    <text evidence="1">The sequence shown here is derived from an EMBL/GenBank/DDBJ whole genome shotgun (WGS) entry which is preliminary data.</text>
</comment>
<reference evidence="1" key="1">
    <citation type="submission" date="2023-11" db="EMBL/GenBank/DDBJ databases">
        <authorList>
            <person name="Poullet M."/>
        </authorList>
    </citation>
    <scope>NUCLEOTIDE SEQUENCE</scope>
    <source>
        <strain evidence="1">E1834</strain>
    </source>
</reference>
<evidence type="ECO:0000313" key="1">
    <source>
        <dbReference type="EMBL" id="CAK5076115.1"/>
    </source>
</evidence>
<organism evidence="1 2">
    <name type="scientific">Meloidogyne enterolobii</name>
    <name type="common">Root-knot nematode worm</name>
    <name type="synonym">Meloidogyne mayaguensis</name>
    <dbReference type="NCBI Taxonomy" id="390850"/>
    <lineage>
        <taxon>Eukaryota</taxon>
        <taxon>Metazoa</taxon>
        <taxon>Ecdysozoa</taxon>
        <taxon>Nematoda</taxon>
        <taxon>Chromadorea</taxon>
        <taxon>Rhabditida</taxon>
        <taxon>Tylenchina</taxon>
        <taxon>Tylenchomorpha</taxon>
        <taxon>Tylenchoidea</taxon>
        <taxon>Meloidogynidae</taxon>
        <taxon>Meloidogyninae</taxon>
        <taxon>Meloidogyne</taxon>
    </lineage>
</organism>
<keyword evidence="2" id="KW-1185">Reference proteome</keyword>
<name>A0ACB0ZB54_MELEN</name>
<accession>A0ACB0ZB54</accession>
<evidence type="ECO:0000313" key="2">
    <source>
        <dbReference type="Proteomes" id="UP001497535"/>
    </source>
</evidence>
<dbReference type="Proteomes" id="UP001497535">
    <property type="component" value="Unassembled WGS sequence"/>
</dbReference>
<proteinExistence type="predicted"/>
<gene>
    <name evidence="1" type="ORF">MENTE1834_LOCUS22962</name>
</gene>
<dbReference type="EMBL" id="CAVMJV010000029">
    <property type="protein sequence ID" value="CAK5076115.1"/>
    <property type="molecule type" value="Genomic_DNA"/>
</dbReference>